<keyword evidence="8 17" id="KW-0812">Transmembrane</keyword>
<keyword evidence="7" id="KW-0963">Cytoplasm</keyword>
<dbReference type="GO" id="GO:0005856">
    <property type="term" value="C:cytoskeleton"/>
    <property type="evidence" value="ECO:0007669"/>
    <property type="project" value="UniProtKB-SubCell"/>
</dbReference>
<evidence type="ECO:0000256" key="2">
    <source>
        <dbReference type="ARBA" id="ARBA00004245"/>
    </source>
</evidence>
<keyword evidence="12" id="KW-1015">Disulfide bond</keyword>
<dbReference type="Pfam" id="PF04790">
    <property type="entry name" value="Sarcoglycan_1"/>
    <property type="match status" value="1"/>
</dbReference>
<dbReference type="GO" id="GO:0007517">
    <property type="term" value="P:muscle organ development"/>
    <property type="evidence" value="ECO:0007669"/>
    <property type="project" value="InterPro"/>
</dbReference>
<evidence type="ECO:0000256" key="5">
    <source>
        <dbReference type="ARBA" id="ARBA00015329"/>
    </source>
</evidence>
<keyword evidence="6" id="KW-1003">Cell membrane</keyword>
<evidence type="ECO:0000256" key="3">
    <source>
        <dbReference type="ARBA" id="ARBA00004274"/>
    </source>
</evidence>
<evidence type="ECO:0000256" key="16">
    <source>
        <dbReference type="SAM" id="MobiDB-lite"/>
    </source>
</evidence>
<feature type="region of interest" description="Disordered" evidence="16">
    <location>
        <begin position="1"/>
        <end position="30"/>
    </location>
</feature>
<evidence type="ECO:0000256" key="11">
    <source>
        <dbReference type="ARBA" id="ARBA00023136"/>
    </source>
</evidence>
<comment type="function">
    <text evidence="1">Component of the sarcoglycan complex, a subcomplex of the dystrophin-glycoprotein complex which forms a link between the F-actin cytoskeleton and the extracellular matrix.</text>
</comment>
<feature type="compositionally biased region" description="Polar residues" evidence="16">
    <location>
        <begin position="12"/>
        <end position="25"/>
    </location>
</feature>
<comment type="similarity">
    <text evidence="4">Belongs to the sarcoglycan beta/delta/gamma/zeta family.</text>
</comment>
<evidence type="ECO:0000256" key="6">
    <source>
        <dbReference type="ARBA" id="ARBA00022475"/>
    </source>
</evidence>
<dbReference type="InterPro" id="IPR006875">
    <property type="entry name" value="Sarcoglycan"/>
</dbReference>
<dbReference type="PANTHER" id="PTHR21142:SF2">
    <property type="entry name" value="BETA-SARCOGLYCAN"/>
    <property type="match status" value="1"/>
</dbReference>
<evidence type="ECO:0000256" key="13">
    <source>
        <dbReference type="ARBA" id="ARBA00023180"/>
    </source>
</evidence>
<organism evidence="18 19">
    <name type="scientific">Cotesia congregata</name>
    <name type="common">Parasitoid wasp</name>
    <name type="synonym">Apanteles congregatus</name>
    <dbReference type="NCBI Taxonomy" id="51543"/>
    <lineage>
        <taxon>Eukaryota</taxon>
        <taxon>Metazoa</taxon>
        <taxon>Ecdysozoa</taxon>
        <taxon>Arthropoda</taxon>
        <taxon>Hexapoda</taxon>
        <taxon>Insecta</taxon>
        <taxon>Pterygota</taxon>
        <taxon>Neoptera</taxon>
        <taxon>Endopterygota</taxon>
        <taxon>Hymenoptera</taxon>
        <taxon>Apocrita</taxon>
        <taxon>Ichneumonoidea</taxon>
        <taxon>Braconidae</taxon>
        <taxon>Microgastrinae</taxon>
        <taxon>Cotesia</taxon>
    </lineage>
</organism>
<reference evidence="18" key="1">
    <citation type="submission" date="2021-04" db="EMBL/GenBank/DDBJ databases">
        <authorList>
            <person name="Chebbi M.A.C M."/>
        </authorList>
    </citation>
    <scope>NUCLEOTIDE SEQUENCE</scope>
</reference>
<dbReference type="OrthoDB" id="5843723at2759"/>
<keyword evidence="14" id="KW-0206">Cytoskeleton</keyword>
<comment type="caution">
    <text evidence="18">The sequence shown here is derived from an EMBL/GenBank/DDBJ whole genome shotgun (WGS) entry which is preliminary data.</text>
</comment>
<accession>A0A8J2EBS1</accession>
<evidence type="ECO:0000313" key="19">
    <source>
        <dbReference type="Proteomes" id="UP000786811"/>
    </source>
</evidence>
<evidence type="ECO:0000256" key="7">
    <source>
        <dbReference type="ARBA" id="ARBA00022490"/>
    </source>
</evidence>
<keyword evidence="10 17" id="KW-1133">Transmembrane helix</keyword>
<evidence type="ECO:0000256" key="14">
    <source>
        <dbReference type="ARBA" id="ARBA00023212"/>
    </source>
</evidence>
<evidence type="ECO:0000256" key="17">
    <source>
        <dbReference type="SAM" id="Phobius"/>
    </source>
</evidence>
<evidence type="ECO:0000256" key="8">
    <source>
        <dbReference type="ARBA" id="ARBA00022692"/>
    </source>
</evidence>
<evidence type="ECO:0000256" key="12">
    <source>
        <dbReference type="ARBA" id="ARBA00023157"/>
    </source>
</evidence>
<dbReference type="InterPro" id="IPR027659">
    <property type="entry name" value="Sgcb"/>
</dbReference>
<dbReference type="AlphaFoldDB" id="A0A8J2EBS1"/>
<feature type="transmembrane region" description="Helical" evidence="17">
    <location>
        <begin position="67"/>
        <end position="94"/>
    </location>
</feature>
<dbReference type="Proteomes" id="UP000786811">
    <property type="component" value="Unassembled WGS sequence"/>
</dbReference>
<evidence type="ECO:0000256" key="10">
    <source>
        <dbReference type="ARBA" id="ARBA00022989"/>
    </source>
</evidence>
<protein>
    <recommendedName>
        <fullName evidence="5">Beta-sarcoglycan</fullName>
    </recommendedName>
</protein>
<proteinExistence type="inferred from homology"/>
<keyword evidence="19" id="KW-1185">Reference proteome</keyword>
<evidence type="ECO:0000256" key="9">
    <source>
        <dbReference type="ARBA" id="ARBA00022968"/>
    </source>
</evidence>
<evidence type="ECO:0000256" key="4">
    <source>
        <dbReference type="ARBA" id="ARBA00007574"/>
    </source>
</evidence>
<dbReference type="GO" id="GO:0016012">
    <property type="term" value="C:sarcoglycan complex"/>
    <property type="evidence" value="ECO:0007669"/>
    <property type="project" value="InterPro"/>
</dbReference>
<sequence length="315" mass="34656">MSSFLEPDAGSPSMSKTEDNLSNSEGPLIKKNIRNHTSNIDVSGLKRSPSHSASQDPSSFDIEKKRYCLWTLTFILAMIGFSNLLLSITIISVLRVSQGMESLEIIPSENLVKFFGKTDLDRPMELTGDDSGVHLNVKNRRHDHSRGNLWVLKNGTTVSQIESFEIKDFRTGDPFFSTDFPNFGLPSGVLKLNVRVAQTHRIVSPINESLSVDSNREVTMHGAESLRIDSKQIVWMADNQVKLKSNDSIVVDAANGVFLDTKKIPIASGVVGSGSESYKICVCMPEGKLFRVLIPPGNVRVNCARVSMSADNPCL</sequence>
<evidence type="ECO:0000256" key="1">
    <source>
        <dbReference type="ARBA" id="ARBA00002860"/>
    </source>
</evidence>
<keyword evidence="9" id="KW-0735">Signal-anchor</keyword>
<dbReference type="PANTHER" id="PTHR21142">
    <property type="entry name" value="SARCOGLYCANS"/>
    <property type="match status" value="1"/>
</dbReference>
<dbReference type="GO" id="GO:0042383">
    <property type="term" value="C:sarcolemma"/>
    <property type="evidence" value="ECO:0007669"/>
    <property type="project" value="UniProtKB-SubCell"/>
</dbReference>
<name>A0A8J2EBS1_COTCN</name>
<dbReference type="EMBL" id="CAJNRD030001116">
    <property type="protein sequence ID" value="CAG5075012.1"/>
    <property type="molecule type" value="Genomic_DNA"/>
</dbReference>
<comment type="subunit">
    <text evidence="15">Cross-link to form 2 major subcomplexes: one consisting of SGCB, SGCD and SGCG and the other consisting of SGCB and SGCD. The association between SGCB and SGCG is particularly strong while SGCA is loosely associated with the other sarcoglycans.</text>
</comment>
<evidence type="ECO:0000256" key="15">
    <source>
        <dbReference type="ARBA" id="ARBA00026041"/>
    </source>
</evidence>
<evidence type="ECO:0000313" key="18">
    <source>
        <dbReference type="EMBL" id="CAG5075012.1"/>
    </source>
</evidence>
<comment type="subcellular location">
    <subcellularLocation>
        <location evidence="3">Cell membrane</location>
        <location evidence="3">Sarcolemma</location>
        <topology evidence="3">Single-pass type II membrane protein</topology>
    </subcellularLocation>
    <subcellularLocation>
        <location evidence="2">Cytoplasm</location>
        <location evidence="2">Cytoskeleton</location>
    </subcellularLocation>
</comment>
<keyword evidence="13" id="KW-0325">Glycoprotein</keyword>
<keyword evidence="11 17" id="KW-0472">Membrane</keyword>
<gene>
    <name evidence="18" type="ORF">HICCMSTLAB_LOCUS1211</name>
</gene>